<feature type="transmembrane region" description="Helical" evidence="1">
    <location>
        <begin position="16"/>
        <end position="37"/>
    </location>
</feature>
<dbReference type="RefSeq" id="WP_377933183.1">
    <property type="nucleotide sequence ID" value="NZ_JBHUMF010000011.1"/>
</dbReference>
<dbReference type="Pfam" id="PF13400">
    <property type="entry name" value="Tad"/>
    <property type="match status" value="1"/>
</dbReference>
<evidence type="ECO:0000313" key="3">
    <source>
        <dbReference type="EMBL" id="MFD2680056.1"/>
    </source>
</evidence>
<dbReference type="InterPro" id="IPR028087">
    <property type="entry name" value="Tad_N"/>
</dbReference>
<proteinExistence type="predicted"/>
<reference evidence="4" key="1">
    <citation type="journal article" date="2019" name="Int. J. Syst. Evol. Microbiol.">
        <title>The Global Catalogue of Microorganisms (GCM) 10K type strain sequencing project: providing services to taxonomists for standard genome sequencing and annotation.</title>
        <authorList>
            <consortium name="The Broad Institute Genomics Platform"/>
            <consortium name="The Broad Institute Genome Sequencing Center for Infectious Disease"/>
            <person name="Wu L."/>
            <person name="Ma J."/>
        </authorList>
    </citation>
    <scope>NUCLEOTIDE SEQUENCE [LARGE SCALE GENOMIC DNA]</scope>
    <source>
        <strain evidence="4">KCTC 3913</strain>
    </source>
</reference>
<gene>
    <name evidence="3" type="ORF">ACFSUL_04755</name>
</gene>
<evidence type="ECO:0000313" key="4">
    <source>
        <dbReference type="Proteomes" id="UP001597506"/>
    </source>
</evidence>
<dbReference type="Proteomes" id="UP001597506">
    <property type="component" value="Unassembled WGS sequence"/>
</dbReference>
<dbReference type="EMBL" id="JBHUMF010000011">
    <property type="protein sequence ID" value="MFD2680056.1"/>
    <property type="molecule type" value="Genomic_DNA"/>
</dbReference>
<name>A0ABW5RPM0_9BACI</name>
<comment type="caution">
    <text evidence="3">The sequence shown here is derived from an EMBL/GenBank/DDBJ whole genome shotgun (WGS) entry which is preliminary data.</text>
</comment>
<keyword evidence="1" id="KW-0812">Transmembrane</keyword>
<protein>
    <submittedName>
        <fullName evidence="3">Tad domain-containing protein</fullName>
    </submittedName>
</protein>
<keyword evidence="1" id="KW-1133">Transmembrane helix</keyword>
<keyword evidence="4" id="KW-1185">Reference proteome</keyword>
<evidence type="ECO:0000259" key="2">
    <source>
        <dbReference type="Pfam" id="PF13400"/>
    </source>
</evidence>
<evidence type="ECO:0000256" key="1">
    <source>
        <dbReference type="SAM" id="Phobius"/>
    </source>
</evidence>
<feature type="domain" description="Putative Flp pilus-assembly TadG-like N-terminal" evidence="2">
    <location>
        <begin position="14"/>
        <end position="58"/>
    </location>
</feature>
<organism evidence="3 4">
    <name type="scientific">Bacillus seohaeanensis</name>
    <dbReference type="NCBI Taxonomy" id="284580"/>
    <lineage>
        <taxon>Bacteria</taxon>
        <taxon>Bacillati</taxon>
        <taxon>Bacillota</taxon>
        <taxon>Bacilli</taxon>
        <taxon>Bacillales</taxon>
        <taxon>Bacillaceae</taxon>
        <taxon>Bacillus</taxon>
    </lineage>
</organism>
<sequence>MKLKVKETLQNERGNIALFVIGILAVMMILFVFVLNLSKVFAVKEQADSTTQQASIAATAVMYEELEGVIAEYETWLIGKLDSYPETIGEKVDEKIIDLNSDPDYNDYSANEISIEALDMVLIEELEHGFGKKELAEKLEDEIEHDIVKKMKNKARQTIVENGGNLEGATLEIENGQVYIKASNTVEGTSYKGFFDNFSDELFQQSGGPKMDFLEHIPFFDVGVESLES</sequence>
<keyword evidence="1" id="KW-0472">Membrane</keyword>
<accession>A0ABW5RPM0</accession>